<accession>A0A1E5QA37</accession>
<dbReference type="PANTHER" id="PTHR47637">
    <property type="entry name" value="CHAPERONE SURA"/>
    <property type="match status" value="1"/>
</dbReference>
<keyword evidence="5" id="KW-0143">Chaperone</keyword>
<gene>
    <name evidence="11" type="ORF">BEN30_06295</name>
</gene>
<dbReference type="InterPro" id="IPR000297">
    <property type="entry name" value="PPIase_PpiC"/>
</dbReference>
<dbReference type="EMBL" id="MCGG01000013">
    <property type="protein sequence ID" value="OEJ68531.1"/>
    <property type="molecule type" value="Genomic_DNA"/>
</dbReference>
<evidence type="ECO:0000259" key="10">
    <source>
        <dbReference type="PROSITE" id="PS50198"/>
    </source>
</evidence>
<evidence type="ECO:0000313" key="12">
    <source>
        <dbReference type="Proteomes" id="UP000095347"/>
    </source>
</evidence>
<evidence type="ECO:0000256" key="8">
    <source>
        <dbReference type="ARBA" id="ARBA00031484"/>
    </source>
</evidence>
<comment type="caution">
    <text evidence="11">The sequence shown here is derived from an EMBL/GenBank/DDBJ whole genome shotgun (WGS) entry which is preliminary data.</text>
</comment>
<proteinExistence type="predicted"/>
<evidence type="ECO:0000256" key="5">
    <source>
        <dbReference type="ARBA" id="ARBA00023186"/>
    </source>
</evidence>
<dbReference type="InterPro" id="IPR050280">
    <property type="entry name" value="OMP_Chaperone_SurA"/>
</dbReference>
<dbReference type="SUPFAM" id="SSF54534">
    <property type="entry name" value="FKBP-like"/>
    <property type="match status" value="2"/>
</dbReference>
<dbReference type="STRING" id="28181.BEN30_06295"/>
<dbReference type="Pfam" id="PF09312">
    <property type="entry name" value="SurA_N"/>
    <property type="match status" value="1"/>
</dbReference>
<keyword evidence="4 9" id="KW-0697">Rotamase</keyword>
<feature type="domain" description="PpiC" evidence="10">
    <location>
        <begin position="159"/>
        <end position="257"/>
    </location>
</feature>
<dbReference type="InterPro" id="IPR046357">
    <property type="entry name" value="PPIase_dom_sf"/>
</dbReference>
<evidence type="ECO:0000256" key="2">
    <source>
        <dbReference type="ARBA" id="ARBA00022729"/>
    </source>
</evidence>
<evidence type="ECO:0000256" key="4">
    <source>
        <dbReference type="ARBA" id="ARBA00023110"/>
    </source>
</evidence>
<dbReference type="PROSITE" id="PS50198">
    <property type="entry name" value="PPIC_PPIASE_2"/>
    <property type="match status" value="1"/>
</dbReference>
<dbReference type="Gene3D" id="3.10.50.40">
    <property type="match status" value="2"/>
</dbReference>
<keyword evidence="3" id="KW-0574">Periplasm</keyword>
<dbReference type="InterPro" id="IPR015391">
    <property type="entry name" value="SurA_N"/>
</dbReference>
<evidence type="ECO:0000256" key="1">
    <source>
        <dbReference type="ARBA" id="ARBA00018370"/>
    </source>
</evidence>
<dbReference type="Proteomes" id="UP000095347">
    <property type="component" value="Unassembled WGS sequence"/>
</dbReference>
<evidence type="ECO:0000256" key="9">
    <source>
        <dbReference type="PROSITE-ProRule" id="PRU00278"/>
    </source>
</evidence>
<protein>
    <recommendedName>
        <fullName evidence="1">Parvulin-like PPIase</fullName>
    </recommendedName>
    <alternativeName>
        <fullName evidence="7">Peptidyl-prolyl cis-trans isomerase plp</fullName>
    </alternativeName>
    <alternativeName>
        <fullName evidence="8">Rotamase plp</fullName>
    </alternativeName>
</protein>
<dbReference type="PROSITE" id="PS01096">
    <property type="entry name" value="PPIC_PPIASE_1"/>
    <property type="match status" value="1"/>
</dbReference>
<dbReference type="InterPro" id="IPR023058">
    <property type="entry name" value="PPIase_PpiC_CS"/>
</dbReference>
<dbReference type="SUPFAM" id="SSF109998">
    <property type="entry name" value="Triger factor/SurA peptide-binding domain-like"/>
    <property type="match status" value="1"/>
</dbReference>
<keyword evidence="12" id="KW-1185">Reference proteome</keyword>
<sequence length="410" mass="44457">MGSVHAQTASQGQGSLGIAAVVNDDVVSMLDLNSRISMVIESAELPNNAETRAKISHQVLRGLIDEKLQVQEARRENITISKSQIDMAETSIAANNKMSLEDLSVHLQSIGASIATLSMRVEAELAWSGYLQRRLARSILIGAGEIDDEIERIQANAGRPEYLLAEIYLPVESLEQEDKVLAIAERLLVQMRQGAPFSALAKNFSRSPSAALGGDMGWVQYTNLDTTLQQTVTKMKPGTASYPVRALGGYYILLLRDVRTSPGLGGGDALIKLSQYHIQAPKDSDDAALNALGAQLEAATRHLVGCAQLEAASKQSNSLMSGSLGTMKLSTLSDKMKDVLSPLKVGQPSTAVATGGGVAVMMICERTDETVDMEKVREEIREKLKKKRLDIAGERKLRDLRRDAFVDIRL</sequence>
<dbReference type="Gene3D" id="1.10.4030.10">
    <property type="entry name" value="Porin chaperone SurA, peptide-binding domain"/>
    <property type="match status" value="1"/>
</dbReference>
<keyword evidence="2" id="KW-0732">Signal</keyword>
<evidence type="ECO:0000256" key="7">
    <source>
        <dbReference type="ARBA" id="ARBA00030642"/>
    </source>
</evidence>
<dbReference type="AlphaFoldDB" id="A0A1E5QA37"/>
<evidence type="ECO:0000313" key="11">
    <source>
        <dbReference type="EMBL" id="OEJ68531.1"/>
    </source>
</evidence>
<dbReference type="InterPro" id="IPR027304">
    <property type="entry name" value="Trigger_fact/SurA_dom_sf"/>
</dbReference>
<dbReference type="GO" id="GO:0003755">
    <property type="term" value="F:peptidyl-prolyl cis-trans isomerase activity"/>
    <property type="evidence" value="ECO:0007669"/>
    <property type="project" value="UniProtKB-KW"/>
</dbReference>
<keyword evidence="6 9" id="KW-0413">Isomerase</keyword>
<dbReference type="PANTHER" id="PTHR47637:SF1">
    <property type="entry name" value="CHAPERONE SURA"/>
    <property type="match status" value="1"/>
</dbReference>
<evidence type="ECO:0000256" key="3">
    <source>
        <dbReference type="ARBA" id="ARBA00022764"/>
    </source>
</evidence>
<evidence type="ECO:0000256" key="6">
    <source>
        <dbReference type="ARBA" id="ARBA00023235"/>
    </source>
</evidence>
<reference evidence="12" key="1">
    <citation type="submission" date="2016-07" db="EMBL/GenBank/DDBJ databases">
        <authorList>
            <person name="Florea S."/>
            <person name="Webb J.S."/>
            <person name="Jaromczyk J."/>
            <person name="Schardl C.L."/>
        </authorList>
    </citation>
    <scope>NUCLEOTIDE SEQUENCE [LARGE SCALE GENOMIC DNA]</scope>
    <source>
        <strain evidence="12">MV-1</strain>
    </source>
</reference>
<dbReference type="Pfam" id="PF00639">
    <property type="entry name" value="Rotamase"/>
    <property type="match status" value="1"/>
</dbReference>
<organism evidence="11 12">
    <name type="scientific">Magnetovibrio blakemorei</name>
    <dbReference type="NCBI Taxonomy" id="28181"/>
    <lineage>
        <taxon>Bacteria</taxon>
        <taxon>Pseudomonadati</taxon>
        <taxon>Pseudomonadota</taxon>
        <taxon>Alphaproteobacteria</taxon>
        <taxon>Rhodospirillales</taxon>
        <taxon>Magnetovibrionaceae</taxon>
        <taxon>Magnetovibrio</taxon>
    </lineage>
</organism>
<name>A0A1E5QA37_9PROT</name>